<dbReference type="Pfam" id="PF10082">
    <property type="entry name" value="BBP2_2"/>
    <property type="match status" value="1"/>
</dbReference>
<name>E0TI97_PARBH</name>
<accession>E0TI97</accession>
<reference evidence="3" key="1">
    <citation type="submission" date="2010-08" db="EMBL/GenBank/DDBJ databases">
        <title>Genome sequence of Parvularcula bermudensis HTCC2503.</title>
        <authorList>
            <person name="Kang D.-M."/>
            <person name="Oh H.-M."/>
            <person name="Cho J.-C."/>
        </authorList>
    </citation>
    <scope>NUCLEOTIDE SEQUENCE [LARGE SCALE GENOMIC DNA]</scope>
    <source>
        <strain evidence="3">ATCC BAA-594 / HTCC2503 / KCTC 12087</strain>
    </source>
</reference>
<organism evidence="2 3">
    <name type="scientific">Parvularcula bermudensis (strain ATCC BAA-594 / HTCC2503 / KCTC 12087)</name>
    <dbReference type="NCBI Taxonomy" id="314260"/>
    <lineage>
        <taxon>Bacteria</taxon>
        <taxon>Pseudomonadati</taxon>
        <taxon>Pseudomonadota</taxon>
        <taxon>Alphaproteobacteria</taxon>
        <taxon>Parvularculales</taxon>
        <taxon>Parvularculaceae</taxon>
        <taxon>Parvularcula</taxon>
    </lineage>
</organism>
<gene>
    <name evidence="2" type="ordered locus">PB2503_06852</name>
</gene>
<dbReference type="eggNOG" id="COG5338">
    <property type="taxonomic scope" value="Bacteria"/>
</dbReference>
<dbReference type="HOGENOM" id="CLU_648660_0_0_5"/>
<dbReference type="EMBL" id="CP002156">
    <property type="protein sequence ID" value="ADM09436.1"/>
    <property type="molecule type" value="Genomic_DNA"/>
</dbReference>
<protein>
    <submittedName>
        <fullName evidence="2">Uncharacterized protein</fullName>
    </submittedName>
</protein>
<dbReference type="InterPro" id="IPR018759">
    <property type="entry name" value="BBP2_2"/>
</dbReference>
<keyword evidence="1" id="KW-0732">Signal</keyword>
<dbReference type="Proteomes" id="UP000001302">
    <property type="component" value="Chromosome"/>
</dbReference>
<dbReference type="STRING" id="314260.PB2503_06852"/>
<feature type="signal peptide" evidence="1">
    <location>
        <begin position="1"/>
        <end position="19"/>
    </location>
</feature>
<sequence length="423" mass="46073">MLVLSLVSLGSVVATGAAAQYNGMVVPPATTPPVDGRALIDIAGTRKKDKTPIELGPFAIQSEANAGFGFEDNIRAAETDELEDYYGELGAEVISRATAGGNEITTFASGSVRKYDSESDQDFEEWAVGGRTLSNVGDVVNLQAGLDMRQRVISRENSRVVSPPERPVQFRQTTAFAGIVHDPGTFRTVGSVTFRKTDIEDVVDLETSTIERFEDSEEYVVDLRVDYRRTEGLSLFTAGEVKVRTIDALDPSTDFDSTAIELLAGVAFEPNSFVRGEVSVGFLSREFESDAFDEQTGGAFAAEVIYQPLRRLSFALEAGRGLQDSINAATAASAIETSVSGSTVYDVNSNLQVFLESRWRQEDFDEVDVNIERGQLSVGSRIDINRSLDVQTRVSAFSQDTDSEVLGRDFDAARAFTTLSYKF</sequence>
<proteinExistence type="predicted"/>
<evidence type="ECO:0000313" key="3">
    <source>
        <dbReference type="Proteomes" id="UP000001302"/>
    </source>
</evidence>
<keyword evidence="3" id="KW-1185">Reference proteome</keyword>
<feature type="chain" id="PRO_5003140694" evidence="1">
    <location>
        <begin position="20"/>
        <end position="423"/>
    </location>
</feature>
<dbReference type="KEGG" id="pbr:PB2503_06852"/>
<reference evidence="2 3" key="2">
    <citation type="journal article" date="2011" name="J. Bacteriol.">
        <title>Complete genome sequence of strain HTCC2503T of Parvularcula bermudensis, the type species of the order "Parvularculales" in the class Alphaproteobacteria.</title>
        <authorList>
            <person name="Oh H.M."/>
            <person name="Kang I."/>
            <person name="Vergin K.L."/>
            <person name="Kang D."/>
            <person name="Rhee K.H."/>
            <person name="Giovannoni S.J."/>
            <person name="Cho J.C."/>
        </authorList>
    </citation>
    <scope>NUCLEOTIDE SEQUENCE [LARGE SCALE GENOMIC DNA]</scope>
    <source>
        <strain evidence="3">ATCC BAA-594 / HTCC2503 / KCTC 12087</strain>
    </source>
</reference>
<dbReference type="AlphaFoldDB" id="E0TI97"/>
<evidence type="ECO:0000313" key="2">
    <source>
        <dbReference type="EMBL" id="ADM09436.1"/>
    </source>
</evidence>
<evidence type="ECO:0000256" key="1">
    <source>
        <dbReference type="SAM" id="SignalP"/>
    </source>
</evidence>